<evidence type="ECO:0000313" key="2">
    <source>
        <dbReference type="Proteomes" id="UP001165082"/>
    </source>
</evidence>
<dbReference type="Proteomes" id="UP001165082">
    <property type="component" value="Unassembled WGS sequence"/>
</dbReference>
<dbReference type="AlphaFoldDB" id="A0A9W7E835"/>
<comment type="caution">
    <text evidence="1">The sequence shown here is derived from an EMBL/GenBank/DDBJ whole genome shotgun (WGS) entry which is preliminary data.</text>
</comment>
<name>A0A9W7E835_9STRA</name>
<feature type="non-terminal residue" evidence="1">
    <location>
        <position position="274"/>
    </location>
</feature>
<dbReference type="EMBL" id="BRXZ01004123">
    <property type="protein sequence ID" value="GMH68898.1"/>
    <property type="molecule type" value="Genomic_DNA"/>
</dbReference>
<sequence length="274" mass="29356">MPTLDDCSVEGSLVDKLNKYGFVFIVPPPSAVKALKSARFKGEDFFSQDTPSKISLVGGMRGTRQYGYGVGGDVQFLESRFRRVYNPGVGHGDGCVSALGSTFDEEIGECKRVLDEIGRAVLGRIEEELGVPEGSITGMVDFGGYVRGEYMEDEGVVKSIKGEEEGGDVSNSVLRMAHYTGKSSPKALFGSHTDTTFLTMIPSSSPPGLEVYSPYMNSWVRPEAWGSLGVVVMGGELTTVLSGGAVGSAAHRVWGTEGIARTSTPLLLRHRDLE</sequence>
<dbReference type="PANTHER" id="PTHR47990">
    <property type="entry name" value="2-OXOGLUTARATE (2OG) AND FE(II)-DEPENDENT OXYGENASE SUPERFAMILY PROTEIN-RELATED"/>
    <property type="match status" value="1"/>
</dbReference>
<dbReference type="InterPro" id="IPR050231">
    <property type="entry name" value="Iron_ascorbate_oxido_reductase"/>
</dbReference>
<protein>
    <recommendedName>
        <fullName evidence="3">Isopenicillin N synthase-like Fe(2+) 2OG dioxygenase domain-containing protein</fullName>
    </recommendedName>
</protein>
<dbReference type="Gene3D" id="2.60.120.330">
    <property type="entry name" value="B-lactam Antibiotic, Isopenicillin N Synthase, Chain"/>
    <property type="match status" value="1"/>
</dbReference>
<dbReference type="SUPFAM" id="SSF51197">
    <property type="entry name" value="Clavaminate synthase-like"/>
    <property type="match status" value="1"/>
</dbReference>
<organism evidence="1 2">
    <name type="scientific">Triparma retinervis</name>
    <dbReference type="NCBI Taxonomy" id="2557542"/>
    <lineage>
        <taxon>Eukaryota</taxon>
        <taxon>Sar</taxon>
        <taxon>Stramenopiles</taxon>
        <taxon>Ochrophyta</taxon>
        <taxon>Bolidophyceae</taxon>
        <taxon>Parmales</taxon>
        <taxon>Triparmaceae</taxon>
        <taxon>Triparma</taxon>
    </lineage>
</organism>
<evidence type="ECO:0000313" key="1">
    <source>
        <dbReference type="EMBL" id="GMH68898.1"/>
    </source>
</evidence>
<proteinExistence type="predicted"/>
<evidence type="ECO:0008006" key="3">
    <source>
        <dbReference type="Google" id="ProtNLM"/>
    </source>
</evidence>
<accession>A0A9W7E835</accession>
<gene>
    <name evidence="1" type="ORF">TrRE_jg12757</name>
</gene>
<reference evidence="1" key="1">
    <citation type="submission" date="2022-07" db="EMBL/GenBank/DDBJ databases">
        <title>Genome analysis of Parmales, a sister group of diatoms, reveals the evolutionary specialization of diatoms from phago-mixotrophs to photoautotrophs.</title>
        <authorList>
            <person name="Ban H."/>
            <person name="Sato S."/>
            <person name="Yoshikawa S."/>
            <person name="Kazumasa Y."/>
            <person name="Nakamura Y."/>
            <person name="Ichinomiya M."/>
            <person name="Saitoh K."/>
            <person name="Sato N."/>
            <person name="Blanc-Mathieu R."/>
            <person name="Endo H."/>
            <person name="Kuwata A."/>
            <person name="Ogata H."/>
        </authorList>
    </citation>
    <scope>NUCLEOTIDE SEQUENCE</scope>
</reference>
<dbReference type="OrthoDB" id="201870at2759"/>
<dbReference type="InterPro" id="IPR027443">
    <property type="entry name" value="IPNS-like_sf"/>
</dbReference>
<keyword evidence="2" id="KW-1185">Reference proteome</keyword>